<feature type="compositionally biased region" description="Polar residues" evidence="1">
    <location>
        <begin position="10"/>
        <end position="20"/>
    </location>
</feature>
<reference evidence="2 3" key="1">
    <citation type="submission" date="2020-08" db="EMBL/GenBank/DDBJ databases">
        <title>Sequencing the genomes of 1000 actinobacteria strains.</title>
        <authorList>
            <person name="Klenk H.-P."/>
        </authorList>
    </citation>
    <scope>NUCLEOTIDE SEQUENCE [LARGE SCALE GENOMIC DNA]</scope>
    <source>
        <strain evidence="2 3">DSM 45084</strain>
    </source>
</reference>
<evidence type="ECO:0000313" key="2">
    <source>
        <dbReference type="EMBL" id="MBB4967986.1"/>
    </source>
</evidence>
<evidence type="ECO:0000313" key="3">
    <source>
        <dbReference type="Proteomes" id="UP000542674"/>
    </source>
</evidence>
<protein>
    <submittedName>
        <fullName evidence="2">Uncharacterized protein</fullName>
    </submittedName>
</protein>
<name>A0A7W7T7I2_9PSEU</name>
<proteinExistence type="predicted"/>
<keyword evidence="3" id="KW-1185">Reference proteome</keyword>
<gene>
    <name evidence="2" type="ORF">F4559_005345</name>
</gene>
<dbReference type="RefSeq" id="WP_184673127.1">
    <property type="nucleotide sequence ID" value="NZ_BAABAI010000041.1"/>
</dbReference>
<accession>A0A7W7T7I2</accession>
<dbReference type="EMBL" id="JACHJS010000001">
    <property type="protein sequence ID" value="MBB4967986.1"/>
    <property type="molecule type" value="Genomic_DNA"/>
</dbReference>
<dbReference type="Proteomes" id="UP000542674">
    <property type="component" value="Unassembled WGS sequence"/>
</dbReference>
<evidence type="ECO:0000256" key="1">
    <source>
        <dbReference type="SAM" id="MobiDB-lite"/>
    </source>
</evidence>
<comment type="caution">
    <text evidence="2">The sequence shown here is derived from an EMBL/GenBank/DDBJ whole genome shotgun (WGS) entry which is preliminary data.</text>
</comment>
<organism evidence="2 3">
    <name type="scientific">Saccharothrix violaceirubra</name>
    <dbReference type="NCBI Taxonomy" id="413306"/>
    <lineage>
        <taxon>Bacteria</taxon>
        <taxon>Bacillati</taxon>
        <taxon>Actinomycetota</taxon>
        <taxon>Actinomycetes</taxon>
        <taxon>Pseudonocardiales</taxon>
        <taxon>Pseudonocardiaceae</taxon>
        <taxon>Saccharothrix</taxon>
    </lineage>
</organism>
<sequence>MCTHHRDQAGSVTRLSHSTDSVRITAVSPRATADESVRITLHDDSVRITAHGWNPAVHAGFGR</sequence>
<dbReference type="AlphaFoldDB" id="A0A7W7T7I2"/>
<feature type="region of interest" description="Disordered" evidence="1">
    <location>
        <begin position="1"/>
        <end position="20"/>
    </location>
</feature>